<evidence type="ECO:0000259" key="5">
    <source>
        <dbReference type="Pfam" id="PF17953"/>
    </source>
</evidence>
<keyword evidence="3" id="KW-0694">RNA-binding</keyword>
<sequence>MGLKIYRMHLDKAHFGDGYLNTSIGHFEASRLFSALCLEALKNNCLEEFIEEASEEDFVLSDAFPYVGEPYLPKPVSYPRSKRFSFDNFQYDENYQKTANSLYAVPLSEFSDFINGKADVEMLAAKQAAFAVTTEVTKKGQDPYEVAVTSFSGDLYVIAKRSELLKKLMLSLQFSGLGGKRSAGYGGFRLSIIDLPTEMKRQINTDSYSDHKLLLTSSLPQNFELEQAMAYAAYEIKKDSGFAYSETEQELLRKQDLYKFAAGSVFKNTFKGSIVDVRPSNFAHPVYNFAKGLFYSFEV</sequence>
<evidence type="ECO:0000256" key="4">
    <source>
        <dbReference type="ARBA" id="ARBA00023118"/>
    </source>
</evidence>
<organism evidence="6 7">
    <name type="scientific">Lactobacillus delbrueckii</name>
    <dbReference type="NCBI Taxonomy" id="1584"/>
    <lineage>
        <taxon>Bacteria</taxon>
        <taxon>Bacillati</taxon>
        <taxon>Bacillota</taxon>
        <taxon>Bacilli</taxon>
        <taxon>Lactobacillales</taxon>
        <taxon>Lactobacillaceae</taxon>
        <taxon>Lactobacillus</taxon>
    </lineage>
</organism>
<evidence type="ECO:0000256" key="3">
    <source>
        <dbReference type="ARBA" id="ARBA00022884"/>
    </source>
</evidence>
<feature type="domain" description="Csm4 C-terminal" evidence="5">
    <location>
        <begin position="209"/>
        <end position="295"/>
    </location>
</feature>
<dbReference type="EMBL" id="SETJ01000038">
    <property type="protein sequence ID" value="RZM16572.1"/>
    <property type="molecule type" value="Genomic_DNA"/>
</dbReference>
<reference evidence="6 7" key="1">
    <citation type="submission" date="2019-01" db="EMBL/GenBank/DDBJ databases">
        <title>Colonization of the human gut by bovine bacteria present in Parmesan cheese.</title>
        <authorList>
            <person name="Lugli G.A."/>
            <person name="Milani C."/>
        </authorList>
    </citation>
    <scope>NUCLEOTIDE SEQUENCE [LARGE SCALE GENOMIC DNA]</scope>
    <source>
        <strain evidence="6 7">LDELB18P1</strain>
    </source>
</reference>
<dbReference type="GO" id="GO:0051607">
    <property type="term" value="P:defense response to virus"/>
    <property type="evidence" value="ECO:0007669"/>
    <property type="project" value="UniProtKB-KW"/>
</dbReference>
<dbReference type="Pfam" id="PF17953">
    <property type="entry name" value="Csm4_C"/>
    <property type="match status" value="1"/>
</dbReference>
<keyword evidence="4" id="KW-0051">Antiviral defense</keyword>
<comment type="caution">
    <text evidence="6">The sequence shown here is derived from an EMBL/GenBank/DDBJ whole genome shotgun (WGS) entry which is preliminary data.</text>
</comment>
<comment type="similarity">
    <text evidence="1">Belongs to the CRISPR-associated Csm4 family.</text>
</comment>
<dbReference type="InterPro" id="IPR040932">
    <property type="entry name" value="Csm4_C"/>
</dbReference>
<dbReference type="Proteomes" id="UP000292818">
    <property type="component" value="Unassembled WGS sequence"/>
</dbReference>
<evidence type="ECO:0000313" key="7">
    <source>
        <dbReference type="Proteomes" id="UP000292818"/>
    </source>
</evidence>
<dbReference type="InterPro" id="IPR005510">
    <property type="entry name" value="Csm4"/>
</dbReference>
<name>A0A4Q7DZG4_9LACO</name>
<dbReference type="AlphaFoldDB" id="A0A4Q7DZG4"/>
<evidence type="ECO:0000256" key="1">
    <source>
        <dbReference type="ARBA" id="ARBA00005772"/>
    </source>
</evidence>
<proteinExistence type="inferred from homology"/>
<protein>
    <recommendedName>
        <fullName evidence="2">CRISPR system Cms protein Csm4</fullName>
    </recommendedName>
</protein>
<dbReference type="RefSeq" id="WP_035161131.1">
    <property type="nucleotide sequence ID" value="NZ_JAJAON010000080.1"/>
</dbReference>
<accession>A0A4Q7DZG4</accession>
<dbReference type="NCBIfam" id="TIGR01903">
    <property type="entry name" value="cas5_csm4"/>
    <property type="match status" value="1"/>
</dbReference>
<gene>
    <name evidence="6" type="ORF">LDELB18P1_0922</name>
</gene>
<dbReference type="GO" id="GO:0003723">
    <property type="term" value="F:RNA binding"/>
    <property type="evidence" value="ECO:0007669"/>
    <property type="project" value="UniProtKB-KW"/>
</dbReference>
<evidence type="ECO:0000256" key="2">
    <source>
        <dbReference type="ARBA" id="ARBA00016109"/>
    </source>
</evidence>
<evidence type="ECO:0000313" key="6">
    <source>
        <dbReference type="EMBL" id="RZM16572.1"/>
    </source>
</evidence>